<gene>
    <name evidence="2" type="ORF">PGUG_02331</name>
</gene>
<feature type="compositionally biased region" description="Low complexity" evidence="1">
    <location>
        <begin position="1400"/>
        <end position="1415"/>
    </location>
</feature>
<feature type="compositionally biased region" description="Polar residues" evidence="1">
    <location>
        <begin position="377"/>
        <end position="395"/>
    </location>
</feature>
<feature type="compositionally biased region" description="Low complexity" evidence="1">
    <location>
        <begin position="1182"/>
        <end position="1191"/>
    </location>
</feature>
<dbReference type="RefSeq" id="XP_001484602.2">
    <property type="nucleotide sequence ID" value="XM_001484552.1"/>
</dbReference>
<feature type="compositionally biased region" description="Polar residues" evidence="1">
    <location>
        <begin position="727"/>
        <end position="748"/>
    </location>
</feature>
<feature type="compositionally biased region" description="Low complexity" evidence="1">
    <location>
        <begin position="1954"/>
        <end position="1998"/>
    </location>
</feature>
<feature type="compositionally biased region" description="Basic and acidic residues" evidence="1">
    <location>
        <begin position="1267"/>
        <end position="1285"/>
    </location>
</feature>
<dbReference type="eggNOG" id="ENOG502S4QU">
    <property type="taxonomic scope" value="Eukaryota"/>
</dbReference>
<dbReference type="GeneID" id="5126978"/>
<dbReference type="OMA" id="RKIWEKD"/>
<feature type="compositionally biased region" description="Gly residues" evidence="1">
    <location>
        <begin position="597"/>
        <end position="613"/>
    </location>
</feature>
<feature type="compositionally biased region" description="Polar residues" evidence="1">
    <location>
        <begin position="797"/>
        <end position="817"/>
    </location>
</feature>
<feature type="region of interest" description="Disordered" evidence="1">
    <location>
        <begin position="484"/>
        <end position="526"/>
    </location>
</feature>
<feature type="compositionally biased region" description="Gly residues" evidence="1">
    <location>
        <begin position="426"/>
        <end position="441"/>
    </location>
</feature>
<feature type="compositionally biased region" description="Low complexity" evidence="1">
    <location>
        <begin position="2008"/>
        <end position="2030"/>
    </location>
</feature>
<accession>A5DGD0</accession>
<feature type="region of interest" description="Disordered" evidence="1">
    <location>
        <begin position="1011"/>
        <end position="1335"/>
    </location>
</feature>
<feature type="region of interest" description="Disordered" evidence="1">
    <location>
        <begin position="1382"/>
        <end position="1431"/>
    </location>
</feature>
<dbReference type="STRING" id="294746.A5DGD0"/>
<feature type="compositionally biased region" description="Low complexity" evidence="1">
    <location>
        <begin position="1307"/>
        <end position="1318"/>
    </location>
</feature>
<feature type="region of interest" description="Disordered" evidence="1">
    <location>
        <begin position="1584"/>
        <end position="1633"/>
    </location>
</feature>
<feature type="region of interest" description="Disordered" evidence="1">
    <location>
        <begin position="2077"/>
        <end position="2198"/>
    </location>
</feature>
<feature type="compositionally biased region" description="Gly residues" evidence="1">
    <location>
        <begin position="893"/>
        <end position="902"/>
    </location>
</feature>
<keyword evidence="3" id="KW-1185">Reference proteome</keyword>
<feature type="compositionally biased region" description="Basic and acidic residues" evidence="1">
    <location>
        <begin position="785"/>
        <end position="794"/>
    </location>
</feature>
<feature type="compositionally biased region" description="Low complexity" evidence="1">
    <location>
        <begin position="1842"/>
        <end position="1851"/>
    </location>
</feature>
<proteinExistence type="predicted"/>
<dbReference type="KEGG" id="pgu:PGUG_02331"/>
<feature type="compositionally biased region" description="Basic and acidic residues" evidence="1">
    <location>
        <begin position="1081"/>
        <end position="1116"/>
    </location>
</feature>
<feature type="compositionally biased region" description="Basic and acidic residues" evidence="1">
    <location>
        <begin position="1390"/>
        <end position="1399"/>
    </location>
</feature>
<feature type="compositionally biased region" description="Gly residues" evidence="1">
    <location>
        <begin position="1586"/>
        <end position="1606"/>
    </location>
</feature>
<dbReference type="InParanoid" id="A5DGD0"/>
<dbReference type="OrthoDB" id="4026843at2759"/>
<feature type="compositionally biased region" description="Polar residues" evidence="1">
    <location>
        <begin position="1879"/>
        <end position="1893"/>
    </location>
</feature>
<protein>
    <submittedName>
        <fullName evidence="2">Uncharacterized protein</fullName>
    </submittedName>
</protein>
<feature type="compositionally biased region" description="Polar residues" evidence="1">
    <location>
        <begin position="339"/>
        <end position="352"/>
    </location>
</feature>
<feature type="region of interest" description="Disordered" evidence="1">
    <location>
        <begin position="1645"/>
        <end position="1719"/>
    </location>
</feature>
<feature type="compositionally biased region" description="Basic and acidic residues" evidence="1">
    <location>
        <begin position="1193"/>
        <end position="1210"/>
    </location>
</feature>
<feature type="region of interest" description="Disordered" evidence="1">
    <location>
        <begin position="1820"/>
        <end position="1916"/>
    </location>
</feature>
<feature type="compositionally biased region" description="Polar residues" evidence="1">
    <location>
        <begin position="38"/>
        <end position="49"/>
    </location>
</feature>
<feature type="compositionally biased region" description="Basic and acidic residues" evidence="1">
    <location>
        <begin position="284"/>
        <end position="323"/>
    </location>
</feature>
<name>A5DGD0_PICGU</name>
<feature type="compositionally biased region" description="Low complexity" evidence="1">
    <location>
        <begin position="1011"/>
        <end position="1022"/>
    </location>
</feature>
<feature type="region of interest" description="Disordered" evidence="1">
    <location>
        <begin position="129"/>
        <end position="470"/>
    </location>
</feature>
<feature type="compositionally biased region" description="Polar residues" evidence="1">
    <location>
        <begin position="1418"/>
        <end position="1430"/>
    </location>
</feature>
<feature type="compositionally biased region" description="Low complexity" evidence="1">
    <location>
        <begin position="415"/>
        <end position="425"/>
    </location>
</feature>
<feature type="region of interest" description="Disordered" evidence="1">
    <location>
        <begin position="1947"/>
        <end position="2030"/>
    </location>
</feature>
<dbReference type="Proteomes" id="UP000001997">
    <property type="component" value="Unassembled WGS sequence"/>
</dbReference>
<feature type="region of interest" description="Disordered" evidence="1">
    <location>
        <begin position="1"/>
        <end position="49"/>
    </location>
</feature>
<dbReference type="HOGENOM" id="CLU_228187_0_0_1"/>
<feature type="compositionally biased region" description="Basic and acidic residues" evidence="1">
    <location>
        <begin position="364"/>
        <end position="376"/>
    </location>
</feature>
<feature type="compositionally biased region" description="Low complexity" evidence="1">
    <location>
        <begin position="95"/>
        <end position="108"/>
    </location>
</feature>
<feature type="compositionally biased region" description="Basic and acidic residues" evidence="1">
    <location>
        <begin position="1676"/>
        <end position="1695"/>
    </location>
</feature>
<feature type="region of interest" description="Disordered" evidence="1">
    <location>
        <begin position="785"/>
        <end position="995"/>
    </location>
</feature>
<feature type="compositionally biased region" description="Gly residues" evidence="1">
    <location>
        <begin position="1831"/>
        <end position="1841"/>
    </location>
</feature>
<feature type="compositionally biased region" description="Low complexity" evidence="1">
    <location>
        <begin position="1492"/>
        <end position="1503"/>
    </location>
</feature>
<sequence length="2198" mass="216737">MSNTEPEEKQSFMDKLKHPFRTHSRSSSSVKSGELDTSHSSFDHSNLASLSAHDKGVLESAYIEGQRHAEKKYNRKVSRYGFPVIGASGSGNQGSGSNYGSTYGSNHGQLSSDDRKVIDAAYIEGKNSYHANSKGATHGTAGAAAAAGAALAGAGAAGHTSSKGRVVSSSSAGKVVTAPPEVRREPVDRLAPGDFANEKNPTDSSVLGGAGGAAAAQQRGGELSQNTNPVYTNDTEVHEGTGVFYNPKDTQGGVVGNADTTNEATAAHLDKNRNLKTKPSVYEQQDREQEIKDAAYEHGNKEARRDAAEGNKDSSRDAHEDSKSSSSGSKHNHEDPSEVHQTNKSAYNNSGVSGVVDSLRGKSHKNDKNDQYDPRQRNVTGTSAHTTAPLDSSNHTGTGAGAGATGPSHDSRGIGSNTGSNTGSGSHSGGLGAGVGAGVGAGAAAAAAKNASHKNDAGAPPSSSDFDYEREFDALNAKIARTEREIESLESSKKNKPEFNEQASTTAVYHEPYSPPHERETSGNSAASYLKPAALAGAVGGALGFGSASHGKTQPIDDSYNQGVKAGAYDSGSSKAIPSDLNRGLKGGSKDYDTSGAGSGHGTGYGAGSGTGIDSGVHDDGSSKPGILDGAKGALGAAGAVAAGALGYGAADASSVKSEAYQAGQDKFHREQGRGGTALGAGSHPTAHGHNATGSSGHNATGASSHNATGSDRSGHTNASAVAGSTKPATSGSQSVGALDNSKSVNTENTDDSAYHRAGNAGVFGAIAGAAGAAGAAIGMGGHERAGETREAGHTGHTGNTDSLGHTEPGQTGSGNTDRLGHSGTGHSGINDRDIRNTSGVSGPGSATGSTTRSTGSTGSTLDPKAHHDKIASPSLDRVEDDDDTNTSQSSGIIGGITGALGGAAAAIGLGGRSDSDVSRTDADRAHSGTTGSTGSTGISGTTKTAGSTGSTKPTGISGTTNTGTTGPTGISGSTKPGNTAGTSTTRNEGEKSGVTGALASAAGAVGSLGAAGAAAAGLSGSNKASNEHSSLIEPATGYEDVRNAPKHAGGKSTKDVDESSNTGDGVQGVPGLVPSTGDDVSSKKKEKSDTNARNVEAEVTAHNRKHGVTDDKRSLIEIAEGVDPEIKELGTHKQGPTVGESESSTGAEGGVQEVPAQAYANQNEFIRSGGKRGEIEGGSGASHATSSTGAVGKDKSLKHDVSPAPEGKKKSSLIESDTSGKKKSPIESNGRGLDSADQSTAESHHRDLGYGAAAVGTGAGLGSVIHAKDNRDHRDLDTRREVGNHGHTGTSEYGQPGHSSAGYGQSHSPSGHTSGTSAGYGSGHSAGRDISDEAYNSGVRSGAYEAGNVNSAKDVSRTENAEDNHHTGAVGAVLGALGVGAGAKHAHDHHNQGHHQDYNQDYNQGYNQGHQGHQGSHLASGSTGYSGLSESDRSAFYEAGVVQGAREAGHIQAARELSEKPSHHGATGAATGAAVGAAAGTAGASGLGHRSAAGSSAPGSTGTETFQVEVIGVKDREQASKIAHQACKDLDQKGVDLTSGKLIVNAETNEVYKVDETSGPQGRRIDQAGTAGVGAAGAGLASSGVGSGTGAGTGTGVGSGTGRGTHGTSVNQNDGNRDISSGSGSGFGSGSGSALAGAGLGAGAGAGAGTAFAHHSKGVSQPDASFKDDLEEPDLQSRHREHEKAKARLAHAADEGVLGNVAPPTEQPVSGNHGREAAVGGGATAAALAAGNYAKHNHEPRRAQDVGHGSGKEDRLQPSDILVTVQGTSNNSEATKLAHETVNELQDQPDVLKNVKEIQIDSQTGVVTDERGNVIEHVHGQGQHGTNTGRQGGVGAGTAGAAGSSAAAAGYGSGAGASGYGQRTEPGVSGSGYGHESSAGSGYGHTTGSSAPGSGYGQSTSGQGSGHGYAGQGTESGYGHSTATGAAVGAAAGAAGAYGSNIGHADRNTSLPSSTGAHGTSGLSGSHGATGTSGAYGTSGSQGTSGSHGTYGTSGTTGPSGTGLSGSRGVTGTSSSHGSTGTHGTSGDYDTTVTYGNTGIHGTSGDYDTTGTHGASGVGSGYGASGLSGAGAGAGTYGSGADHSSGTGYSDSRGLDYGSESRGVNSHSGSTTGGNFGASGVSDTSGVSASGAGLSKENNISGLRNSELGSSEYGEGRGSGYATSGANRGTAGGYSRTGDELETTDEADTSQIPGSFF</sequence>
<feature type="region of interest" description="Disordered" evidence="1">
    <location>
        <begin position="671"/>
        <end position="753"/>
    </location>
</feature>
<feature type="compositionally biased region" description="Basic and acidic residues" evidence="1">
    <location>
        <begin position="1"/>
        <end position="17"/>
    </location>
</feature>
<evidence type="ECO:0000313" key="2">
    <source>
        <dbReference type="EMBL" id="EDK38233.2"/>
    </source>
</evidence>
<feature type="compositionally biased region" description="Polar residues" evidence="1">
    <location>
        <begin position="223"/>
        <end position="234"/>
    </location>
</feature>
<feature type="region of interest" description="Disordered" evidence="1">
    <location>
        <begin position="1482"/>
        <end position="1503"/>
    </location>
</feature>
<dbReference type="EMBL" id="CH408157">
    <property type="protein sequence ID" value="EDK38233.2"/>
    <property type="molecule type" value="Genomic_DNA"/>
</dbReference>
<feature type="compositionally biased region" description="Basic and acidic residues" evidence="1">
    <location>
        <begin position="484"/>
        <end position="499"/>
    </location>
</feature>
<evidence type="ECO:0000313" key="3">
    <source>
        <dbReference type="Proteomes" id="UP000001997"/>
    </source>
</evidence>
<dbReference type="VEuPathDB" id="FungiDB:PGUG_02331"/>
<feature type="compositionally biased region" description="Gly residues" evidence="1">
    <location>
        <begin position="1904"/>
        <end position="1916"/>
    </location>
</feature>
<organism evidence="2 3">
    <name type="scientific">Meyerozyma guilliermondii (strain ATCC 6260 / CBS 566 / DSM 6381 / JCM 1539 / NBRC 10279 / NRRL Y-324)</name>
    <name type="common">Yeast</name>
    <name type="synonym">Candida guilliermondii</name>
    <dbReference type="NCBI Taxonomy" id="294746"/>
    <lineage>
        <taxon>Eukaryota</taxon>
        <taxon>Fungi</taxon>
        <taxon>Dikarya</taxon>
        <taxon>Ascomycota</taxon>
        <taxon>Saccharomycotina</taxon>
        <taxon>Pichiomycetes</taxon>
        <taxon>Debaryomycetaceae</taxon>
        <taxon>Meyerozyma</taxon>
    </lineage>
</organism>
<feature type="compositionally biased region" description="Low complexity" evidence="1">
    <location>
        <begin position="838"/>
        <end position="861"/>
    </location>
</feature>
<feature type="compositionally biased region" description="Polar residues" evidence="1">
    <location>
        <begin position="692"/>
        <end position="720"/>
    </location>
</feature>
<feature type="compositionally biased region" description="Low complexity" evidence="1">
    <location>
        <begin position="135"/>
        <end position="178"/>
    </location>
</feature>
<reference evidence="2 3" key="1">
    <citation type="journal article" date="2009" name="Nature">
        <title>Evolution of pathogenicity and sexual reproduction in eight Candida genomes.</title>
        <authorList>
            <person name="Butler G."/>
            <person name="Rasmussen M.D."/>
            <person name="Lin M.F."/>
            <person name="Santos M.A."/>
            <person name="Sakthikumar S."/>
            <person name="Munro C.A."/>
            <person name="Rheinbay E."/>
            <person name="Grabherr M."/>
            <person name="Forche A."/>
            <person name="Reedy J.L."/>
            <person name="Agrafioti I."/>
            <person name="Arnaud M.B."/>
            <person name="Bates S."/>
            <person name="Brown A.J."/>
            <person name="Brunke S."/>
            <person name="Costanzo M.C."/>
            <person name="Fitzpatrick D.A."/>
            <person name="de Groot P.W."/>
            <person name="Harris D."/>
            <person name="Hoyer L.L."/>
            <person name="Hube B."/>
            <person name="Klis F.M."/>
            <person name="Kodira C."/>
            <person name="Lennard N."/>
            <person name="Logue M.E."/>
            <person name="Martin R."/>
            <person name="Neiman A.M."/>
            <person name="Nikolaou E."/>
            <person name="Quail M.A."/>
            <person name="Quinn J."/>
            <person name="Santos M.C."/>
            <person name="Schmitzberger F.F."/>
            <person name="Sherlock G."/>
            <person name="Shah P."/>
            <person name="Silverstein K.A."/>
            <person name="Skrzypek M.S."/>
            <person name="Soll D."/>
            <person name="Staggs R."/>
            <person name="Stansfield I."/>
            <person name="Stumpf M.P."/>
            <person name="Sudbery P.E."/>
            <person name="Srikantha T."/>
            <person name="Zeng Q."/>
            <person name="Berman J."/>
            <person name="Berriman M."/>
            <person name="Heitman J."/>
            <person name="Gow N.A."/>
            <person name="Lorenz M.C."/>
            <person name="Birren B.W."/>
            <person name="Kellis M."/>
            <person name="Cuomo C.A."/>
        </authorList>
    </citation>
    <scope>NUCLEOTIDE SEQUENCE [LARGE SCALE GENOMIC DNA]</scope>
    <source>
        <strain evidence="3">ATCC 6260 / CBS 566 / DSM 6381 / JCM 1539 / NBRC 10279 / NRRL Y-324</strain>
    </source>
</reference>
<feature type="region of interest" description="Disordered" evidence="1">
    <location>
        <begin position="544"/>
        <end position="625"/>
    </location>
</feature>
<feature type="region of interest" description="Disordered" evidence="1">
    <location>
        <begin position="85"/>
        <end position="111"/>
    </location>
</feature>
<evidence type="ECO:0000256" key="1">
    <source>
        <dbReference type="SAM" id="MobiDB-lite"/>
    </source>
</evidence>
<feature type="compositionally biased region" description="Basic and acidic residues" evidence="1">
    <location>
        <begin position="914"/>
        <end position="927"/>
    </location>
</feature>
<feature type="compositionally biased region" description="Low complexity" evidence="1">
    <location>
        <begin position="928"/>
        <end position="978"/>
    </location>
</feature>